<dbReference type="AlphaFoldDB" id="A0A0G4HCC4"/>
<dbReference type="EMBL" id="CDMZ01002239">
    <property type="protein sequence ID" value="CEM41464.1"/>
    <property type="molecule type" value="Genomic_DNA"/>
</dbReference>
<accession>A0A0G4HCC4</accession>
<dbReference type="VEuPathDB" id="CryptoDB:Cvel_26035"/>
<gene>
    <name evidence="1" type="ORF">Cvel_26035</name>
</gene>
<dbReference type="PhylomeDB" id="A0A0G4HCC4"/>
<protein>
    <submittedName>
        <fullName evidence="1">Uncharacterized protein</fullName>
    </submittedName>
</protein>
<reference evidence="1" key="1">
    <citation type="submission" date="2014-11" db="EMBL/GenBank/DDBJ databases">
        <authorList>
            <person name="Otto D Thomas"/>
            <person name="Naeem Raeece"/>
        </authorList>
    </citation>
    <scope>NUCLEOTIDE SEQUENCE</scope>
</reference>
<organism evidence="1">
    <name type="scientific">Chromera velia CCMP2878</name>
    <dbReference type="NCBI Taxonomy" id="1169474"/>
    <lineage>
        <taxon>Eukaryota</taxon>
        <taxon>Sar</taxon>
        <taxon>Alveolata</taxon>
        <taxon>Colpodellida</taxon>
        <taxon>Chromeraceae</taxon>
        <taxon>Chromera</taxon>
    </lineage>
</organism>
<proteinExistence type="predicted"/>
<name>A0A0G4HCC4_9ALVE</name>
<evidence type="ECO:0000313" key="1">
    <source>
        <dbReference type="EMBL" id="CEM41464.1"/>
    </source>
</evidence>
<sequence>MSHRHSSPVKGHSKERFIIGDIENAYLTVSRPASEDDSPTYVRSPPDYPQFLTYLRRLQKAIYGLKDSVFIFEGHRDRALMEAGWIKSGVPGLWWKWTGKPGAAGSRLISLCATFVDDLAILGISVSPSTFVAEIARKGPFSIKETHPTDEGKVRWAGVDFKLKKDKIRISQSEYLQSLGASVPEGPVPSIPLPPNFRDYHDTSPPLSPPAAKQFRSLLGGLA</sequence>